<dbReference type="EMBL" id="ODYU01006149">
    <property type="protein sequence ID" value="SOQ47751.1"/>
    <property type="molecule type" value="Genomic_DNA"/>
</dbReference>
<feature type="compositionally biased region" description="Basic and acidic residues" evidence="1">
    <location>
        <begin position="215"/>
        <end position="225"/>
    </location>
</feature>
<evidence type="ECO:0000256" key="1">
    <source>
        <dbReference type="SAM" id="MobiDB-lite"/>
    </source>
</evidence>
<protein>
    <submittedName>
        <fullName evidence="2">SFRICE_028925</fullName>
    </submittedName>
</protein>
<organism evidence="2">
    <name type="scientific">Spodoptera frugiperda</name>
    <name type="common">Fall armyworm</name>
    <dbReference type="NCBI Taxonomy" id="7108"/>
    <lineage>
        <taxon>Eukaryota</taxon>
        <taxon>Metazoa</taxon>
        <taxon>Ecdysozoa</taxon>
        <taxon>Arthropoda</taxon>
        <taxon>Hexapoda</taxon>
        <taxon>Insecta</taxon>
        <taxon>Pterygota</taxon>
        <taxon>Neoptera</taxon>
        <taxon>Endopterygota</taxon>
        <taxon>Lepidoptera</taxon>
        <taxon>Glossata</taxon>
        <taxon>Ditrysia</taxon>
        <taxon>Noctuoidea</taxon>
        <taxon>Noctuidae</taxon>
        <taxon>Amphipyrinae</taxon>
        <taxon>Spodoptera</taxon>
    </lineage>
</organism>
<feature type="region of interest" description="Disordered" evidence="1">
    <location>
        <begin position="114"/>
        <end position="138"/>
    </location>
</feature>
<proteinExistence type="predicted"/>
<dbReference type="AlphaFoldDB" id="A0A2H1W3T8"/>
<feature type="region of interest" description="Disordered" evidence="1">
    <location>
        <begin position="194"/>
        <end position="225"/>
    </location>
</feature>
<accession>A0A2H1W3T8</accession>
<evidence type="ECO:0000313" key="2">
    <source>
        <dbReference type="EMBL" id="SOQ47751.1"/>
    </source>
</evidence>
<name>A0A2H1W3T8_SPOFR</name>
<gene>
    <name evidence="2" type="ORF">SFRICE_028925</name>
</gene>
<sequence length="225" mass="25563">MIGKYYNNKHQIITFLCNKLVDEQTDILMASNRRRPWTLETPEALQLRKRSALIGWFIRTGQSERRTRSRFVFVQPIAAVHGQPIHKRSYKCVARLLGVRYLFRETGIGKIGVGGGKRADGAPDGNRSAPPMDTQKTRGVTRVRNLIRVVRESRIGKIAKGGNWVSSNLTHTTKHNASVVSRRLSMRPWYHSGKAGTFVPKHGSPTLSTSNKPKRQPDKRYKSQY</sequence>
<reference evidence="2" key="1">
    <citation type="submission" date="2016-07" db="EMBL/GenBank/DDBJ databases">
        <authorList>
            <person name="Bretaudeau A."/>
        </authorList>
    </citation>
    <scope>NUCLEOTIDE SEQUENCE</scope>
    <source>
        <strain evidence="2">Rice</strain>
        <tissue evidence="2">Whole body</tissue>
    </source>
</reference>